<evidence type="ECO:0000313" key="1">
    <source>
        <dbReference type="EMBL" id="TCP38009.1"/>
    </source>
</evidence>
<name>A0A4R2PQD3_RHOSA</name>
<dbReference type="Gene3D" id="3.90.550.10">
    <property type="entry name" value="Spore Coat Polysaccharide Biosynthesis Protein SpsA, Chain A"/>
    <property type="match status" value="1"/>
</dbReference>
<sequence>MSRGAYVTLVTNAEYGRGALALARSLKMVGTAFPLVVLATERAGALDALAAEGARIVPVEQPALSDDFRSRHTREKQHAAQPFLKGSKPKFHDPLDNFCKLRLWQLDGYDRVVFLDADTLVVKPIDKLMGYPEFSAAPNVYESLTDFHRMNSGVFVARPDRDTYAAMLRHLDRPDHFWPRTDQTFLQDFFPDWYGLPWCFNTLQYIFFNLPHLWDWRQIRLVHYQYEKPWQADHPKRDKLQPLIDLWHQVNDHGTLPERVDTPFAEPAEA</sequence>
<dbReference type="InterPro" id="IPR029044">
    <property type="entry name" value="Nucleotide-diphossugar_trans"/>
</dbReference>
<reference evidence="1 2" key="1">
    <citation type="submission" date="2019-03" db="EMBL/GenBank/DDBJ databases">
        <title>Genomic Encyclopedia of Type Strains, Phase IV (KMG-IV): sequencing the most valuable type-strain genomes for metagenomic binning, comparative biology and taxonomic classification.</title>
        <authorList>
            <person name="Goeker M."/>
        </authorList>
    </citation>
    <scope>NUCLEOTIDE SEQUENCE [LARGE SCALE GENOMIC DNA]</scope>
    <source>
        <strain evidence="1 2">DSM 2132</strain>
    </source>
</reference>
<dbReference type="InterPro" id="IPR002495">
    <property type="entry name" value="Glyco_trans_8"/>
</dbReference>
<dbReference type="SUPFAM" id="SSF53448">
    <property type="entry name" value="Nucleotide-diphospho-sugar transferases"/>
    <property type="match status" value="1"/>
</dbReference>
<dbReference type="RefSeq" id="WP_132707654.1">
    <property type="nucleotide sequence ID" value="NZ_JACIGF010000002.1"/>
</dbReference>
<evidence type="ECO:0000313" key="2">
    <source>
        <dbReference type="Proteomes" id="UP000295399"/>
    </source>
</evidence>
<keyword evidence="2" id="KW-1185">Reference proteome</keyword>
<organism evidence="1 2">
    <name type="scientific">Rhodothalassium salexigens DSM 2132</name>
    <dbReference type="NCBI Taxonomy" id="1188247"/>
    <lineage>
        <taxon>Bacteria</taxon>
        <taxon>Pseudomonadati</taxon>
        <taxon>Pseudomonadota</taxon>
        <taxon>Alphaproteobacteria</taxon>
        <taxon>Rhodothalassiales</taxon>
        <taxon>Rhodothalassiaceae</taxon>
        <taxon>Rhodothalassium</taxon>
    </lineage>
</organism>
<dbReference type="Pfam" id="PF01501">
    <property type="entry name" value="Glyco_transf_8"/>
    <property type="match status" value="1"/>
</dbReference>
<dbReference type="GO" id="GO:0016757">
    <property type="term" value="F:glycosyltransferase activity"/>
    <property type="evidence" value="ECO:0007669"/>
    <property type="project" value="InterPro"/>
</dbReference>
<dbReference type="InParanoid" id="A0A4R2PQD3"/>
<gene>
    <name evidence="1" type="ORF">EV659_102420</name>
</gene>
<dbReference type="CDD" id="cd02537">
    <property type="entry name" value="GT8_Glycogenin"/>
    <property type="match status" value="1"/>
</dbReference>
<dbReference type="Proteomes" id="UP000295399">
    <property type="component" value="Unassembled WGS sequence"/>
</dbReference>
<dbReference type="InterPro" id="IPR050587">
    <property type="entry name" value="GNT1/Glycosyltrans_8"/>
</dbReference>
<comment type="caution">
    <text evidence="1">The sequence shown here is derived from an EMBL/GenBank/DDBJ whole genome shotgun (WGS) entry which is preliminary data.</text>
</comment>
<protein>
    <submittedName>
        <fullName evidence="1">Alpha-N-acetylglucosamine transferase</fullName>
    </submittedName>
</protein>
<dbReference type="AlphaFoldDB" id="A0A4R2PQD3"/>
<accession>A0A4R2PQD3</accession>
<proteinExistence type="predicted"/>
<dbReference type="PANTHER" id="PTHR11183">
    <property type="entry name" value="GLYCOGENIN SUBFAMILY MEMBER"/>
    <property type="match status" value="1"/>
</dbReference>
<dbReference type="EMBL" id="SLXO01000002">
    <property type="protein sequence ID" value="TCP38009.1"/>
    <property type="molecule type" value="Genomic_DNA"/>
</dbReference>
<keyword evidence="1" id="KW-0808">Transferase</keyword>
<dbReference type="OrthoDB" id="8278609at2"/>